<feature type="compositionally biased region" description="Polar residues" evidence="1">
    <location>
        <begin position="354"/>
        <end position="366"/>
    </location>
</feature>
<feature type="transmembrane region" description="Helical" evidence="2">
    <location>
        <begin position="209"/>
        <end position="233"/>
    </location>
</feature>
<sequence length="527" mass="58859">MSDLMWLDRSLIKKQAKELIKNRVLKLFGITLIIFIILNAFSVVYNITNYSNIFSTFNEYNDYGSYEDYFNENFGDGRNSYADEFNQFDNSGNSSFEEEFNNFGTDGSAQNYEDNFNSFGGHIALPAAANAQTAALSGFSVNYTLNLLTFAIALVVIFLAPLSVALSYFYVEYVTGKEFEFDSGLKSVFRNAFKVTYLKKVAVAFLKELLILLLSILFLIPGIVFNYSSYFAFEIMAEYPELSPWQAISLSKKMVKGNRTELFVLDLSFIPWMLLCVFIFPVIYVWPYMFTTRALYYENFKLRALAMHRITEDDFLSDAQKMNRAMNGGAPYQQQAPYGTYTAQNAAYPPNGAAYQQNPQQNTQGYGNAYPGAQNPQQPQAQYGGYNPAGNRQYTNNYAPPQQGAPYQPTPPYPQGGYAPTMQQPYGPAVSSVYFTPVMPAQHAAQAAAEFNSAANAASAQSAPGMRQNENSPAATDDSKTAANGEQKPDITITEPQEPAEPEYAEPQEPTESFTEPQEPEEPKNGE</sequence>
<feature type="compositionally biased region" description="Low complexity" evidence="1">
    <location>
        <begin position="368"/>
        <end position="386"/>
    </location>
</feature>
<dbReference type="AlphaFoldDB" id="A0A9D2MIC8"/>
<dbReference type="EMBL" id="DWXN01000008">
    <property type="protein sequence ID" value="HJB74794.1"/>
    <property type="molecule type" value="Genomic_DNA"/>
</dbReference>
<reference evidence="3" key="2">
    <citation type="submission" date="2021-04" db="EMBL/GenBank/DDBJ databases">
        <authorList>
            <person name="Gilroy R."/>
        </authorList>
    </citation>
    <scope>NUCLEOTIDE SEQUENCE</scope>
    <source>
        <strain evidence="3">CHK188-16595</strain>
    </source>
</reference>
<feature type="transmembrane region" description="Helical" evidence="2">
    <location>
        <begin position="24"/>
        <end position="47"/>
    </location>
</feature>
<dbReference type="PANTHER" id="PTHR40076">
    <property type="entry name" value="MEMBRANE PROTEIN-RELATED"/>
    <property type="match status" value="1"/>
</dbReference>
<dbReference type="Proteomes" id="UP000823877">
    <property type="component" value="Unassembled WGS sequence"/>
</dbReference>
<evidence type="ECO:0000313" key="4">
    <source>
        <dbReference type="Proteomes" id="UP000823877"/>
    </source>
</evidence>
<organism evidence="3 4">
    <name type="scientific">Candidatus Eubacterium faecale</name>
    <dbReference type="NCBI Taxonomy" id="2838568"/>
    <lineage>
        <taxon>Bacteria</taxon>
        <taxon>Bacillati</taxon>
        <taxon>Bacillota</taxon>
        <taxon>Clostridia</taxon>
        <taxon>Eubacteriales</taxon>
        <taxon>Eubacteriaceae</taxon>
        <taxon>Eubacterium</taxon>
    </lineage>
</organism>
<feature type="transmembrane region" description="Helical" evidence="2">
    <location>
        <begin position="269"/>
        <end position="290"/>
    </location>
</feature>
<gene>
    <name evidence="3" type="ORF">IAA37_03875</name>
</gene>
<name>A0A9D2MIC8_9FIRM</name>
<proteinExistence type="predicted"/>
<accession>A0A9D2MIC8</accession>
<dbReference type="PANTHER" id="PTHR40076:SF1">
    <property type="entry name" value="MEMBRANE PROTEIN"/>
    <property type="match status" value="1"/>
</dbReference>
<dbReference type="InterPro" id="IPR010380">
    <property type="entry name" value="DUF975"/>
</dbReference>
<evidence type="ECO:0000256" key="2">
    <source>
        <dbReference type="SAM" id="Phobius"/>
    </source>
</evidence>
<feature type="transmembrane region" description="Helical" evidence="2">
    <location>
        <begin position="147"/>
        <end position="171"/>
    </location>
</feature>
<comment type="caution">
    <text evidence="3">The sequence shown here is derived from an EMBL/GenBank/DDBJ whole genome shotgun (WGS) entry which is preliminary data.</text>
</comment>
<feature type="region of interest" description="Disordered" evidence="1">
    <location>
        <begin position="349"/>
        <end position="421"/>
    </location>
</feature>
<protein>
    <submittedName>
        <fullName evidence="3">DUF975 family protein</fullName>
    </submittedName>
</protein>
<feature type="compositionally biased region" description="Low complexity" evidence="1">
    <location>
        <begin position="398"/>
        <end position="407"/>
    </location>
</feature>
<evidence type="ECO:0000256" key="1">
    <source>
        <dbReference type="SAM" id="MobiDB-lite"/>
    </source>
</evidence>
<keyword evidence="2" id="KW-0472">Membrane</keyword>
<reference evidence="3" key="1">
    <citation type="journal article" date="2021" name="PeerJ">
        <title>Extensive microbial diversity within the chicken gut microbiome revealed by metagenomics and culture.</title>
        <authorList>
            <person name="Gilroy R."/>
            <person name="Ravi A."/>
            <person name="Getino M."/>
            <person name="Pursley I."/>
            <person name="Horton D.L."/>
            <person name="Alikhan N.F."/>
            <person name="Baker D."/>
            <person name="Gharbi K."/>
            <person name="Hall N."/>
            <person name="Watson M."/>
            <person name="Adriaenssens E.M."/>
            <person name="Foster-Nyarko E."/>
            <person name="Jarju S."/>
            <person name="Secka A."/>
            <person name="Antonio M."/>
            <person name="Oren A."/>
            <person name="Chaudhuri R.R."/>
            <person name="La Ragione R."/>
            <person name="Hildebrand F."/>
            <person name="Pallen M.J."/>
        </authorList>
    </citation>
    <scope>NUCLEOTIDE SEQUENCE</scope>
    <source>
        <strain evidence="3">CHK188-16595</strain>
    </source>
</reference>
<keyword evidence="2" id="KW-1133">Transmembrane helix</keyword>
<keyword evidence="2" id="KW-0812">Transmembrane</keyword>
<dbReference type="Pfam" id="PF06161">
    <property type="entry name" value="DUF975"/>
    <property type="match status" value="1"/>
</dbReference>
<evidence type="ECO:0000313" key="3">
    <source>
        <dbReference type="EMBL" id="HJB74794.1"/>
    </source>
</evidence>
<feature type="region of interest" description="Disordered" evidence="1">
    <location>
        <begin position="458"/>
        <end position="527"/>
    </location>
</feature>